<comment type="caution">
    <text evidence="6">The sequence shown here is derived from an EMBL/GenBank/DDBJ whole genome shotgun (WGS) entry which is preliminary data.</text>
</comment>
<name>A0ABD3CA68_9LAMI</name>
<evidence type="ECO:0000256" key="1">
    <source>
        <dbReference type="ARBA" id="ARBA00022884"/>
    </source>
</evidence>
<dbReference type="Gene3D" id="3.10.450.50">
    <property type="match status" value="1"/>
</dbReference>
<accession>A0ABD3CA68</accession>
<feature type="compositionally biased region" description="Polar residues" evidence="3">
    <location>
        <begin position="283"/>
        <end position="299"/>
    </location>
</feature>
<evidence type="ECO:0000256" key="3">
    <source>
        <dbReference type="SAM" id="MobiDB-lite"/>
    </source>
</evidence>
<evidence type="ECO:0000259" key="4">
    <source>
        <dbReference type="PROSITE" id="PS50102"/>
    </source>
</evidence>
<gene>
    <name evidence="6" type="ORF">CASFOL_030038</name>
</gene>
<dbReference type="InterPro" id="IPR039539">
    <property type="entry name" value="Ras_GTPase_bind_prot"/>
</dbReference>
<reference evidence="7" key="1">
    <citation type="journal article" date="2024" name="IScience">
        <title>Strigolactones Initiate the Formation of Haustorium-like Structures in Castilleja.</title>
        <authorList>
            <person name="Buerger M."/>
            <person name="Peterson D."/>
            <person name="Chory J."/>
        </authorList>
    </citation>
    <scope>NUCLEOTIDE SEQUENCE [LARGE SCALE GENOMIC DNA]</scope>
</reference>
<dbReference type="InterPro" id="IPR000504">
    <property type="entry name" value="RRM_dom"/>
</dbReference>
<feature type="region of interest" description="Disordered" evidence="3">
    <location>
        <begin position="251"/>
        <end position="305"/>
    </location>
</feature>
<evidence type="ECO:0000313" key="7">
    <source>
        <dbReference type="Proteomes" id="UP001632038"/>
    </source>
</evidence>
<dbReference type="GO" id="GO:0003723">
    <property type="term" value="F:RNA binding"/>
    <property type="evidence" value="ECO:0007669"/>
    <property type="project" value="UniProtKB-UniRule"/>
</dbReference>
<dbReference type="CDD" id="cd00590">
    <property type="entry name" value="RRM_SF"/>
    <property type="match status" value="1"/>
</dbReference>
<evidence type="ECO:0008006" key="8">
    <source>
        <dbReference type="Google" id="ProtNLM"/>
    </source>
</evidence>
<evidence type="ECO:0000256" key="2">
    <source>
        <dbReference type="PROSITE-ProRule" id="PRU00176"/>
    </source>
</evidence>
<keyword evidence="7" id="KW-1185">Reference proteome</keyword>
<dbReference type="PANTHER" id="PTHR10693:SF58">
    <property type="entry name" value="OS02G0131700 PROTEIN"/>
    <property type="match status" value="1"/>
</dbReference>
<dbReference type="SMART" id="SM00360">
    <property type="entry name" value="RRM"/>
    <property type="match status" value="1"/>
</dbReference>
<dbReference type="InterPro" id="IPR018222">
    <property type="entry name" value="Nuclear_transport_factor_2_euk"/>
</dbReference>
<feature type="compositionally biased region" description="Polar residues" evidence="3">
    <location>
        <begin position="252"/>
        <end position="264"/>
    </location>
</feature>
<proteinExistence type="predicted"/>
<dbReference type="InterPro" id="IPR035979">
    <property type="entry name" value="RBD_domain_sf"/>
</dbReference>
<evidence type="ECO:0000259" key="5">
    <source>
        <dbReference type="PROSITE" id="PS50177"/>
    </source>
</evidence>
<dbReference type="SUPFAM" id="SSF54928">
    <property type="entry name" value="RNA-binding domain, RBD"/>
    <property type="match status" value="1"/>
</dbReference>
<dbReference type="Gene3D" id="3.30.70.330">
    <property type="match status" value="1"/>
</dbReference>
<dbReference type="Pfam" id="PF00076">
    <property type="entry name" value="RRM_1"/>
    <property type="match status" value="1"/>
</dbReference>
<dbReference type="EMBL" id="JAVIJP010000047">
    <property type="protein sequence ID" value="KAL3626489.1"/>
    <property type="molecule type" value="Genomic_DNA"/>
</dbReference>
<dbReference type="CDD" id="cd00780">
    <property type="entry name" value="NTF2"/>
    <property type="match status" value="1"/>
</dbReference>
<organism evidence="6 7">
    <name type="scientific">Castilleja foliolosa</name>
    <dbReference type="NCBI Taxonomy" id="1961234"/>
    <lineage>
        <taxon>Eukaryota</taxon>
        <taxon>Viridiplantae</taxon>
        <taxon>Streptophyta</taxon>
        <taxon>Embryophyta</taxon>
        <taxon>Tracheophyta</taxon>
        <taxon>Spermatophyta</taxon>
        <taxon>Magnoliopsida</taxon>
        <taxon>eudicotyledons</taxon>
        <taxon>Gunneridae</taxon>
        <taxon>Pentapetalae</taxon>
        <taxon>asterids</taxon>
        <taxon>lamiids</taxon>
        <taxon>Lamiales</taxon>
        <taxon>Orobanchaceae</taxon>
        <taxon>Pedicularideae</taxon>
        <taxon>Castillejinae</taxon>
        <taxon>Castilleja</taxon>
    </lineage>
</organism>
<sequence length="471" mass="52825">MAFPLPVTVAQVGTYFVGQYYQMLQNQPAFVHQFYNDASTMLRIEGNTRETATAMLQIHQLVMTLNYTGIEIKTAHSLESFSGGVLVIVTGSVCLKNFNGRKKFTETFFLAPQEKGYFVMSDIFHYVDEEQILQHPIVYLPQSNLDMKHNSSATAREQVNTSMLGGDIQPREFVAPSKVKENGPVNDYKYPDEQLKQVSETEINVDDNFAAHSNGSLQGTPNTNLDHLQSPIEEPVVETQKHTYASILQVAKGQNSSTVPSQTTSHEKSASTENAAHVHENHGQSFVSSPNPVESSQVENSEEAFVADDDVEVKSVYVRNVPTMMSASEIGEEFKKFGKIIPDGVAIRTRKDIDVCYAFVEFEDIVGVQNAIKASTVEIGGHQLYIEERRPNRNTLFRGGRIARGGRGRYSYHMDGQRGRFSSRGGYGRGTNQDGFDRDHYYNRPRGNGFYRQATARHERVYSPNQQGFDE</sequence>
<feature type="domain" description="RRM" evidence="4">
    <location>
        <begin position="314"/>
        <end position="391"/>
    </location>
</feature>
<keyword evidence="1 2" id="KW-0694">RNA-binding</keyword>
<feature type="compositionally biased region" description="Basic and acidic residues" evidence="3">
    <location>
        <begin position="265"/>
        <end position="282"/>
    </location>
</feature>
<dbReference type="PANTHER" id="PTHR10693">
    <property type="entry name" value="RAS GTPASE-ACTIVATING PROTEIN-BINDING PROTEIN"/>
    <property type="match status" value="1"/>
</dbReference>
<dbReference type="SUPFAM" id="SSF54427">
    <property type="entry name" value="NTF2-like"/>
    <property type="match status" value="1"/>
</dbReference>
<dbReference type="InterPro" id="IPR002075">
    <property type="entry name" value="NTF2_dom"/>
</dbReference>
<feature type="domain" description="NTF2" evidence="5">
    <location>
        <begin position="12"/>
        <end position="126"/>
    </location>
</feature>
<dbReference type="AlphaFoldDB" id="A0ABD3CA68"/>
<evidence type="ECO:0000313" key="6">
    <source>
        <dbReference type="EMBL" id="KAL3626489.1"/>
    </source>
</evidence>
<feature type="region of interest" description="Disordered" evidence="3">
    <location>
        <begin position="420"/>
        <end position="439"/>
    </location>
</feature>
<dbReference type="InterPro" id="IPR012677">
    <property type="entry name" value="Nucleotide-bd_a/b_plait_sf"/>
</dbReference>
<dbReference type="Pfam" id="PF02136">
    <property type="entry name" value="NTF2"/>
    <property type="match status" value="1"/>
</dbReference>
<dbReference type="Proteomes" id="UP001632038">
    <property type="component" value="Unassembled WGS sequence"/>
</dbReference>
<protein>
    <recommendedName>
        <fullName evidence="8">G3BP-like protein</fullName>
    </recommendedName>
</protein>
<dbReference type="PROSITE" id="PS50102">
    <property type="entry name" value="RRM"/>
    <property type="match status" value="1"/>
</dbReference>
<dbReference type="FunFam" id="3.10.450.50:FF:000003">
    <property type="entry name" value="Nuclear transport factor 2 family protein"/>
    <property type="match status" value="1"/>
</dbReference>
<dbReference type="InterPro" id="IPR032710">
    <property type="entry name" value="NTF2-like_dom_sf"/>
</dbReference>
<dbReference type="GO" id="GO:0005737">
    <property type="term" value="C:cytoplasm"/>
    <property type="evidence" value="ECO:0007669"/>
    <property type="project" value="UniProtKB-ARBA"/>
</dbReference>
<dbReference type="PROSITE" id="PS50177">
    <property type="entry name" value="NTF2_DOMAIN"/>
    <property type="match status" value="1"/>
</dbReference>